<organism evidence="1 2">
    <name type="scientific">Raphanus sativus</name>
    <name type="common">Radish</name>
    <name type="synonym">Raphanus raphanistrum var. sativus</name>
    <dbReference type="NCBI Taxonomy" id="3726"/>
    <lineage>
        <taxon>Eukaryota</taxon>
        <taxon>Viridiplantae</taxon>
        <taxon>Streptophyta</taxon>
        <taxon>Embryophyta</taxon>
        <taxon>Tracheophyta</taxon>
        <taxon>Spermatophyta</taxon>
        <taxon>Magnoliopsida</taxon>
        <taxon>eudicotyledons</taxon>
        <taxon>Gunneridae</taxon>
        <taxon>Pentapetalae</taxon>
        <taxon>rosids</taxon>
        <taxon>malvids</taxon>
        <taxon>Brassicales</taxon>
        <taxon>Brassicaceae</taxon>
        <taxon>Brassiceae</taxon>
        <taxon>Raphanus</taxon>
    </lineage>
</organism>
<dbReference type="KEGG" id="rsz:108857074"/>
<sequence length="93" mass="10594">MDWIAKFDIEQQANKTTIKGFRALSILNRIMLDDFQTSTKIEALREEIRLMVEREGSAKAIAFSQFTSFLDLINYTLGKVWLKPTGGKHVNGS</sequence>
<protein>
    <submittedName>
        <fullName evidence="2 3">ATP-dependent helicase rhp16 isoform X1</fullName>
    </submittedName>
</protein>
<evidence type="ECO:0000313" key="2">
    <source>
        <dbReference type="RefSeq" id="XP_018486499.1"/>
    </source>
</evidence>
<dbReference type="AlphaFoldDB" id="A0A6J0NP91"/>
<keyword evidence="2 3" id="KW-0347">Helicase</keyword>
<reference evidence="1" key="1">
    <citation type="journal article" date="2019" name="Database">
        <title>The radish genome database (RadishGD): an integrated information resource for radish genomics.</title>
        <authorList>
            <person name="Yu H.J."/>
            <person name="Baek S."/>
            <person name="Lee Y.J."/>
            <person name="Cho A."/>
            <person name="Mun J.H."/>
        </authorList>
    </citation>
    <scope>NUCLEOTIDE SEQUENCE [LARGE SCALE GENOMIC DNA]</scope>
    <source>
        <strain evidence="1">cv. WK10039</strain>
    </source>
</reference>
<keyword evidence="1" id="KW-1185">Reference proteome</keyword>
<dbReference type="Proteomes" id="UP000504610">
    <property type="component" value="Chromosome 5"/>
</dbReference>
<dbReference type="GeneID" id="108857074"/>
<keyword evidence="2 3" id="KW-0378">Hydrolase</keyword>
<evidence type="ECO:0000313" key="1">
    <source>
        <dbReference type="Proteomes" id="UP000504610"/>
    </source>
</evidence>
<dbReference type="RefSeq" id="XP_018486500.1">
    <property type="nucleotide sequence ID" value="XM_018630998.2"/>
</dbReference>
<dbReference type="RefSeq" id="XP_056866647.1">
    <property type="nucleotide sequence ID" value="XM_057010667.1"/>
</dbReference>
<reference evidence="2 3" key="2">
    <citation type="submission" date="2025-04" db="UniProtKB">
        <authorList>
            <consortium name="RefSeq"/>
        </authorList>
    </citation>
    <scope>IDENTIFICATION</scope>
    <source>
        <tissue evidence="2 3">Leaf</tissue>
    </source>
</reference>
<evidence type="ECO:0000313" key="3">
    <source>
        <dbReference type="RefSeq" id="XP_018486500.1"/>
    </source>
</evidence>
<dbReference type="GO" id="GO:0004386">
    <property type="term" value="F:helicase activity"/>
    <property type="evidence" value="ECO:0007669"/>
    <property type="project" value="UniProtKB-KW"/>
</dbReference>
<dbReference type="OrthoDB" id="1747486at2759"/>
<name>A0A6J0NP91_RAPSA</name>
<proteinExistence type="predicted"/>
<evidence type="ECO:0000313" key="4">
    <source>
        <dbReference type="RefSeq" id="XP_056866647.1"/>
    </source>
</evidence>
<accession>A0A6J0NP91</accession>
<gene>
    <name evidence="2 3 4" type="primary">LOC108857074</name>
</gene>
<dbReference type="RefSeq" id="XP_018486499.1">
    <property type="nucleotide sequence ID" value="XM_018630997.2"/>
</dbReference>
<keyword evidence="2 3" id="KW-0547">Nucleotide-binding</keyword>
<keyword evidence="2 3" id="KW-0067">ATP-binding</keyword>